<proteinExistence type="predicted"/>
<dbReference type="AlphaFoldDB" id="A0AAD7W878"/>
<evidence type="ECO:0000313" key="2">
    <source>
        <dbReference type="EMBL" id="KAJ8386998.1"/>
    </source>
</evidence>
<protein>
    <submittedName>
        <fullName evidence="2">Uncharacterized protein</fullName>
    </submittedName>
</protein>
<organism evidence="2 3">
    <name type="scientific">Aldrovandia affinis</name>
    <dbReference type="NCBI Taxonomy" id="143900"/>
    <lineage>
        <taxon>Eukaryota</taxon>
        <taxon>Metazoa</taxon>
        <taxon>Chordata</taxon>
        <taxon>Craniata</taxon>
        <taxon>Vertebrata</taxon>
        <taxon>Euteleostomi</taxon>
        <taxon>Actinopterygii</taxon>
        <taxon>Neopterygii</taxon>
        <taxon>Teleostei</taxon>
        <taxon>Notacanthiformes</taxon>
        <taxon>Halosauridae</taxon>
        <taxon>Aldrovandia</taxon>
    </lineage>
</organism>
<dbReference type="EMBL" id="JAINUG010000219">
    <property type="protein sequence ID" value="KAJ8386998.1"/>
    <property type="molecule type" value="Genomic_DNA"/>
</dbReference>
<sequence length="67" mass="7520">MLREVHLGTEGESFEVDASPQESVRTPQHKPRCDGEHAGRVLTLAQGSPTYRNPAVPAWPWERAVFH</sequence>
<dbReference type="Proteomes" id="UP001221898">
    <property type="component" value="Unassembled WGS sequence"/>
</dbReference>
<reference evidence="2" key="1">
    <citation type="journal article" date="2023" name="Science">
        <title>Genome structures resolve the early diversification of teleost fishes.</title>
        <authorList>
            <person name="Parey E."/>
            <person name="Louis A."/>
            <person name="Montfort J."/>
            <person name="Bouchez O."/>
            <person name="Roques C."/>
            <person name="Iampietro C."/>
            <person name="Lluch J."/>
            <person name="Castinel A."/>
            <person name="Donnadieu C."/>
            <person name="Desvignes T."/>
            <person name="Floi Bucao C."/>
            <person name="Jouanno E."/>
            <person name="Wen M."/>
            <person name="Mejri S."/>
            <person name="Dirks R."/>
            <person name="Jansen H."/>
            <person name="Henkel C."/>
            <person name="Chen W.J."/>
            <person name="Zahm M."/>
            <person name="Cabau C."/>
            <person name="Klopp C."/>
            <person name="Thompson A.W."/>
            <person name="Robinson-Rechavi M."/>
            <person name="Braasch I."/>
            <person name="Lecointre G."/>
            <person name="Bobe J."/>
            <person name="Postlethwait J.H."/>
            <person name="Berthelot C."/>
            <person name="Roest Crollius H."/>
            <person name="Guiguen Y."/>
        </authorList>
    </citation>
    <scope>NUCLEOTIDE SEQUENCE</scope>
    <source>
        <strain evidence="2">NC1722</strain>
    </source>
</reference>
<feature type="region of interest" description="Disordered" evidence="1">
    <location>
        <begin position="1"/>
        <end position="37"/>
    </location>
</feature>
<keyword evidence="3" id="KW-1185">Reference proteome</keyword>
<accession>A0AAD7W878</accession>
<gene>
    <name evidence="2" type="ORF">AAFF_G00161750</name>
</gene>
<evidence type="ECO:0000313" key="3">
    <source>
        <dbReference type="Proteomes" id="UP001221898"/>
    </source>
</evidence>
<evidence type="ECO:0000256" key="1">
    <source>
        <dbReference type="SAM" id="MobiDB-lite"/>
    </source>
</evidence>
<comment type="caution">
    <text evidence="2">The sequence shown here is derived from an EMBL/GenBank/DDBJ whole genome shotgun (WGS) entry which is preliminary data.</text>
</comment>
<name>A0AAD7W878_9TELE</name>